<dbReference type="InterPro" id="IPR005467">
    <property type="entry name" value="His_kinase_dom"/>
</dbReference>
<dbReference type="InterPro" id="IPR001789">
    <property type="entry name" value="Sig_transdc_resp-reg_receiver"/>
</dbReference>
<dbReference type="InterPro" id="IPR004358">
    <property type="entry name" value="Sig_transdc_His_kin-like_C"/>
</dbReference>
<dbReference type="AlphaFoldDB" id="A0A3N7HIY8"/>
<dbReference type="SMART" id="SM00387">
    <property type="entry name" value="HATPase_c"/>
    <property type="match status" value="1"/>
</dbReference>
<dbReference type="SUPFAM" id="SSF55874">
    <property type="entry name" value="ATPase domain of HSP90 chaperone/DNA topoisomerase II/histidine kinase"/>
    <property type="match status" value="1"/>
</dbReference>
<dbReference type="SUPFAM" id="SSF52172">
    <property type="entry name" value="CheY-like"/>
    <property type="match status" value="1"/>
</dbReference>
<keyword evidence="6" id="KW-0843">Virulence</keyword>
<dbReference type="Gene3D" id="3.30.565.10">
    <property type="entry name" value="Histidine kinase-like ATPase, C-terminal domain"/>
    <property type="match status" value="1"/>
</dbReference>
<keyword evidence="3 9" id="KW-0597">Phosphoprotein</keyword>
<dbReference type="InterPro" id="IPR036890">
    <property type="entry name" value="HATPase_C_sf"/>
</dbReference>
<dbReference type="Gene3D" id="1.10.287.130">
    <property type="match status" value="1"/>
</dbReference>
<feature type="transmembrane region" description="Helical" evidence="11">
    <location>
        <begin position="95"/>
        <end position="115"/>
    </location>
</feature>
<dbReference type="CDD" id="cd17546">
    <property type="entry name" value="REC_hyHK_CKI1_RcsC-like"/>
    <property type="match status" value="1"/>
</dbReference>
<feature type="transmembrane region" description="Helical" evidence="11">
    <location>
        <begin position="127"/>
        <end position="146"/>
    </location>
</feature>
<protein>
    <recommendedName>
        <fullName evidence="8">Virulence sensor protein BvgS</fullName>
        <ecNumber evidence="2">2.7.13.3</ecNumber>
    </recommendedName>
</protein>
<dbReference type="PROSITE" id="PS50109">
    <property type="entry name" value="HIS_KIN"/>
    <property type="match status" value="1"/>
</dbReference>
<evidence type="ECO:0000256" key="5">
    <source>
        <dbReference type="ARBA" id="ARBA00023012"/>
    </source>
</evidence>
<evidence type="ECO:0000313" key="15">
    <source>
        <dbReference type="Proteomes" id="UP000267464"/>
    </source>
</evidence>
<feature type="transmembrane region" description="Helical" evidence="11">
    <location>
        <begin position="166"/>
        <end position="187"/>
    </location>
</feature>
<dbReference type="SMART" id="SM00388">
    <property type="entry name" value="HisKA"/>
    <property type="match status" value="1"/>
</dbReference>
<feature type="region of interest" description="Disordered" evidence="10">
    <location>
        <begin position="1"/>
        <end position="27"/>
    </location>
</feature>
<comment type="function">
    <text evidence="7">Member of the two-component regulatory system BvgS/BvgA. Phosphorylates BvgA via a four-step phosphorelay in response to environmental signals.</text>
</comment>
<keyword evidence="11" id="KW-0472">Membrane</keyword>
<sequence length="750" mass="80427">MQDRTGAVQRLKKAADRTRNHPAHPAIRGNCSIEQWQLRGRNAMAADCAPPLTANDLPAEDIDRSTQRAVFLVMAWFLIGLLPIYGVAFAWARQWIYVGLLIIGFCTALVALLVARRTQSYEAPLRAITTVVAAALVYATLIQGPALPAAGWWLSILPFVLAAGGLHYMALGMVAIFIGLVSVMQFAEPLAWLGASDAAETIGMGRRYAAVAGSELLALSLIIVSMRRRVRIAQALEQARRDALESDAVKARFLANMSHEIRTPLTGIIGVADVLHSPDLSDSQRRQLIELQRHSASTLLALVNDILDISKLDARKLTLESHPLDIRQLVFETNELFSMQAFAKGIELSSSCNPNVPRGLLGDAVRIRQILNNLVGNAVKFTSRGGVHIHVELEPLPADTGTAAQRWIHLEVVDSGPGIAPDALKLLFRPFMQASESVAREFGGTGLGLSIASELAKLMGGSVEARSVVGDGTTFIVRLPFTLGVPEGIEPATKSRPDVVVAVNTRGLERHIKAILHELKVDPVIVRHVPDARDLAACKLLLIDAPLLETIEARTWLAEQAAAGRRVAILTPLGIDSVAGGLPNAQLIFKPVTSRALETLLLDELPRGTPGAPASDATPHPLAGLRVLVADDNPVNQIVVQAMLAELGVTAIVAGDGREALASIASDVFDLVLMDVNMPQMDGLAATREIRAREQAQGRPRLTVLAMTAATEGEEGPVCIAAGMDGFLTKPFSLPQLEAGLRRFKPAKNA</sequence>
<dbReference type="PANTHER" id="PTHR45339:SF1">
    <property type="entry name" value="HYBRID SIGNAL TRANSDUCTION HISTIDINE KINASE J"/>
    <property type="match status" value="1"/>
</dbReference>
<dbReference type="InterPro" id="IPR011006">
    <property type="entry name" value="CheY-like_superfamily"/>
</dbReference>
<dbReference type="PANTHER" id="PTHR45339">
    <property type="entry name" value="HYBRID SIGNAL TRANSDUCTION HISTIDINE KINASE J"/>
    <property type="match status" value="1"/>
</dbReference>
<dbReference type="Proteomes" id="UP000267464">
    <property type="component" value="Unassembled WGS sequence"/>
</dbReference>
<name>A0A3N7HIY8_9BURK</name>
<accession>A0A3N7HIY8</accession>
<dbReference type="Pfam" id="PF00072">
    <property type="entry name" value="Response_reg"/>
    <property type="match status" value="1"/>
</dbReference>
<organism evidence="14 15">
    <name type="scientific">Piscinibacter terrae</name>
    <dbReference type="NCBI Taxonomy" id="2496871"/>
    <lineage>
        <taxon>Bacteria</taxon>
        <taxon>Pseudomonadati</taxon>
        <taxon>Pseudomonadota</taxon>
        <taxon>Betaproteobacteria</taxon>
        <taxon>Burkholderiales</taxon>
        <taxon>Sphaerotilaceae</taxon>
        <taxon>Piscinibacter</taxon>
    </lineage>
</organism>
<reference evidence="14 15" key="1">
    <citation type="submission" date="2018-08" db="EMBL/GenBank/DDBJ databases">
        <authorList>
            <person name="Khan S.A."/>
            <person name="Jeon C.O."/>
            <person name="Chun B.H."/>
            <person name="Jeong S.E."/>
        </authorList>
    </citation>
    <scope>NUCLEOTIDE SEQUENCE [LARGE SCALE GENOMIC DNA]</scope>
    <source>
        <strain evidence="14 15">S-16</strain>
    </source>
</reference>
<evidence type="ECO:0000256" key="8">
    <source>
        <dbReference type="ARBA" id="ARBA00070152"/>
    </source>
</evidence>
<dbReference type="EC" id="2.7.13.3" evidence="2"/>
<feature type="domain" description="Histidine kinase" evidence="12">
    <location>
        <begin position="256"/>
        <end position="483"/>
    </location>
</feature>
<evidence type="ECO:0000259" key="13">
    <source>
        <dbReference type="PROSITE" id="PS50110"/>
    </source>
</evidence>
<dbReference type="PRINTS" id="PR00344">
    <property type="entry name" value="BCTRLSENSOR"/>
</dbReference>
<evidence type="ECO:0000256" key="2">
    <source>
        <dbReference type="ARBA" id="ARBA00012438"/>
    </source>
</evidence>
<dbReference type="CDD" id="cd16922">
    <property type="entry name" value="HATPase_EvgS-ArcB-TorS-like"/>
    <property type="match status" value="1"/>
</dbReference>
<dbReference type="PROSITE" id="PS50110">
    <property type="entry name" value="RESPONSE_REGULATORY"/>
    <property type="match status" value="1"/>
</dbReference>
<dbReference type="InterPro" id="IPR003594">
    <property type="entry name" value="HATPase_dom"/>
</dbReference>
<dbReference type="FunFam" id="3.30.565.10:FF:000010">
    <property type="entry name" value="Sensor histidine kinase RcsC"/>
    <property type="match status" value="1"/>
</dbReference>
<evidence type="ECO:0000256" key="3">
    <source>
        <dbReference type="ARBA" id="ARBA00022553"/>
    </source>
</evidence>
<dbReference type="Pfam" id="PF02518">
    <property type="entry name" value="HATPase_c"/>
    <property type="match status" value="1"/>
</dbReference>
<dbReference type="EMBL" id="QUSW01000008">
    <property type="protein sequence ID" value="RQP21998.1"/>
    <property type="molecule type" value="Genomic_DNA"/>
</dbReference>
<keyword evidence="11" id="KW-1133">Transmembrane helix</keyword>
<proteinExistence type="predicted"/>
<dbReference type="Pfam" id="PF00512">
    <property type="entry name" value="HisKA"/>
    <property type="match status" value="1"/>
</dbReference>
<evidence type="ECO:0000256" key="7">
    <source>
        <dbReference type="ARBA" id="ARBA00058004"/>
    </source>
</evidence>
<keyword evidence="11" id="KW-0812">Transmembrane</keyword>
<evidence type="ECO:0000313" key="14">
    <source>
        <dbReference type="EMBL" id="RQP21998.1"/>
    </source>
</evidence>
<evidence type="ECO:0000256" key="9">
    <source>
        <dbReference type="PROSITE-ProRule" id="PRU00169"/>
    </source>
</evidence>
<dbReference type="SUPFAM" id="SSF47384">
    <property type="entry name" value="Homodimeric domain of signal transducing histidine kinase"/>
    <property type="match status" value="1"/>
</dbReference>
<evidence type="ECO:0000256" key="10">
    <source>
        <dbReference type="SAM" id="MobiDB-lite"/>
    </source>
</evidence>
<dbReference type="GO" id="GO:0000155">
    <property type="term" value="F:phosphorelay sensor kinase activity"/>
    <property type="evidence" value="ECO:0007669"/>
    <property type="project" value="InterPro"/>
</dbReference>
<dbReference type="InterPro" id="IPR036097">
    <property type="entry name" value="HisK_dim/P_sf"/>
</dbReference>
<comment type="catalytic activity">
    <reaction evidence="1">
        <text>ATP + protein L-histidine = ADP + protein N-phospho-L-histidine.</text>
        <dbReference type="EC" id="2.7.13.3"/>
    </reaction>
</comment>
<evidence type="ECO:0000259" key="12">
    <source>
        <dbReference type="PROSITE" id="PS50109"/>
    </source>
</evidence>
<comment type="caution">
    <text evidence="14">The sequence shown here is derived from an EMBL/GenBank/DDBJ whole genome shotgun (WGS) entry which is preliminary data.</text>
</comment>
<evidence type="ECO:0000256" key="11">
    <source>
        <dbReference type="SAM" id="Phobius"/>
    </source>
</evidence>
<keyword evidence="5" id="KW-0902">Two-component regulatory system</keyword>
<evidence type="ECO:0000256" key="4">
    <source>
        <dbReference type="ARBA" id="ARBA00022729"/>
    </source>
</evidence>
<feature type="modified residue" description="4-aspartylphosphate" evidence="9">
    <location>
        <position position="675"/>
    </location>
</feature>
<dbReference type="SMART" id="SM00448">
    <property type="entry name" value="REC"/>
    <property type="match status" value="1"/>
</dbReference>
<dbReference type="CDD" id="cd00082">
    <property type="entry name" value="HisKA"/>
    <property type="match status" value="1"/>
</dbReference>
<evidence type="ECO:0000256" key="1">
    <source>
        <dbReference type="ARBA" id="ARBA00000085"/>
    </source>
</evidence>
<feature type="transmembrane region" description="Helical" evidence="11">
    <location>
        <begin position="69"/>
        <end position="89"/>
    </location>
</feature>
<evidence type="ECO:0000256" key="6">
    <source>
        <dbReference type="ARBA" id="ARBA00023026"/>
    </source>
</evidence>
<keyword evidence="4" id="KW-0732">Signal</keyword>
<feature type="domain" description="Response regulatory" evidence="13">
    <location>
        <begin position="626"/>
        <end position="745"/>
    </location>
</feature>
<feature type="transmembrane region" description="Helical" evidence="11">
    <location>
        <begin position="208"/>
        <end position="226"/>
    </location>
</feature>
<keyword evidence="15" id="KW-1185">Reference proteome</keyword>
<dbReference type="InterPro" id="IPR003661">
    <property type="entry name" value="HisK_dim/P_dom"/>
</dbReference>
<dbReference type="Gene3D" id="3.40.50.2300">
    <property type="match status" value="1"/>
</dbReference>
<reference evidence="14 15" key="2">
    <citation type="submission" date="2018-12" db="EMBL/GenBank/DDBJ databases">
        <title>Rhizobacter gummiphilus sp. nov., a rubber-degrading bacterium isolated from the soil of a botanical garden in Japan.</title>
        <authorList>
            <person name="Shunsuke S.S."/>
        </authorList>
    </citation>
    <scope>NUCLEOTIDE SEQUENCE [LARGE SCALE GENOMIC DNA]</scope>
    <source>
        <strain evidence="14 15">S-16</strain>
    </source>
</reference>
<gene>
    <name evidence="14" type="ORF">DZC73_23550</name>
</gene>